<sequence precursor="true">MSTKNLHSLKLVAVGAATAALMTFGLGAASAHVSVTPDATDEGGTTQVTFRVPSESKTATTTKIKVDLPTATPFTSVRVKPVPGWTAELVRGALPQPVTVDGATITEAPLSVTWTANDAQSQLSADQYQMFSLSVEGFRSPVLPWRCL</sequence>
<dbReference type="AlphaFoldDB" id="F0MCB1"/>
<dbReference type="HOGENOM" id="CLU_1755083_0_0_11"/>
<evidence type="ECO:0000256" key="1">
    <source>
        <dbReference type="SAM" id="SignalP"/>
    </source>
</evidence>
<evidence type="ECO:0000313" key="4">
    <source>
        <dbReference type="Proteomes" id="UP000008639"/>
    </source>
</evidence>
<dbReference type="EMBL" id="CP002380">
    <property type="protein sequence ID" value="ADX75162.1"/>
    <property type="molecule type" value="Genomic_DNA"/>
</dbReference>
<keyword evidence="1" id="KW-0732">Signal</keyword>
<reference evidence="4" key="1">
    <citation type="journal article" date="2011" name="Stand. Genomic Sci.">
        <title>Complete genome sequence of Arthrobacter phenanthrenivorans type strain (Sphe3).</title>
        <authorList>
            <person name="Kallimanis A."/>
            <person name="Labutti K.M."/>
            <person name="Lapidus A."/>
            <person name="Clum A."/>
            <person name="Lykidis A."/>
            <person name="Mavromatis K."/>
            <person name="Pagani I."/>
            <person name="Liolios K."/>
            <person name="Ivanova N."/>
            <person name="Goodwin L."/>
            <person name="Pitluck S."/>
            <person name="Chen A."/>
            <person name="Palaniappan K."/>
            <person name="Markowitz V."/>
            <person name="Bristow J."/>
            <person name="Velentzas A.D."/>
            <person name="Perisynakis A."/>
            <person name="Ouzounis C.C."/>
            <person name="Kyrpides N.C."/>
            <person name="Koukkou A.I."/>
            <person name="Drainas C."/>
        </authorList>
    </citation>
    <scope>NUCLEOTIDE SEQUENCE [LARGE SCALE GENOMIC DNA]</scope>
    <source>
        <strain evidence="4">DSM 18606 / JCM 16027 / LMG 23796 / Sphe3</strain>
        <plasmid evidence="4">Plasmid pASPHE301</plasmid>
    </source>
</reference>
<dbReference type="InterPro" id="IPR012533">
    <property type="entry name" value="YcnI-copper_dom"/>
</dbReference>
<geneLocation type="plasmid" evidence="3 4">
    <name>pASPHE301</name>
</geneLocation>
<name>F0MCB1_PSEPM</name>
<accession>F0MCB1</accession>
<dbReference type="CDD" id="cd08545">
    <property type="entry name" value="YcnI_like"/>
    <property type="match status" value="1"/>
</dbReference>
<dbReference type="RefSeq" id="WP_013603029.1">
    <property type="nucleotide sequence ID" value="NC_015146.1"/>
</dbReference>
<dbReference type="InterPro" id="IPR038507">
    <property type="entry name" value="YcnI-like_sf"/>
</dbReference>
<keyword evidence="3" id="KW-0614">Plasmid</keyword>
<feature type="chain" id="PRO_5039328371" description="YncI copper-binding domain-containing protein" evidence="1">
    <location>
        <begin position="29"/>
        <end position="148"/>
    </location>
</feature>
<feature type="signal peptide" evidence="1">
    <location>
        <begin position="1"/>
        <end position="28"/>
    </location>
</feature>
<dbReference type="Proteomes" id="UP000008639">
    <property type="component" value="Plasmid pASPHE301"/>
</dbReference>
<dbReference type="KEGG" id="apn:Asphe3_40960"/>
<dbReference type="Pfam" id="PF07987">
    <property type="entry name" value="DUF1775"/>
    <property type="match status" value="1"/>
</dbReference>
<protein>
    <recommendedName>
        <fullName evidence="2">YncI copper-binding domain-containing protein</fullName>
    </recommendedName>
</protein>
<proteinExistence type="predicted"/>
<organism evidence="3 4">
    <name type="scientific">Pseudarthrobacter phenanthrenivorans (strain DSM 18606 / JCM 16027 / LMG 23796 / Sphe3)</name>
    <name type="common">Arthrobacter phenanthrenivorans</name>
    <dbReference type="NCBI Taxonomy" id="930171"/>
    <lineage>
        <taxon>Bacteria</taxon>
        <taxon>Bacillati</taxon>
        <taxon>Actinomycetota</taxon>
        <taxon>Actinomycetes</taxon>
        <taxon>Micrococcales</taxon>
        <taxon>Micrococcaceae</taxon>
        <taxon>Pseudarthrobacter</taxon>
    </lineage>
</organism>
<gene>
    <name evidence="3" type="ordered locus">Asphe3_40960</name>
</gene>
<dbReference type="Gene3D" id="2.60.40.2230">
    <property type="entry name" value="Uncharacterised protein YcnI-like PF07987, DUF1775"/>
    <property type="match status" value="1"/>
</dbReference>
<evidence type="ECO:0000313" key="3">
    <source>
        <dbReference type="EMBL" id="ADX75162.1"/>
    </source>
</evidence>
<evidence type="ECO:0000259" key="2">
    <source>
        <dbReference type="Pfam" id="PF07987"/>
    </source>
</evidence>
<dbReference type="eggNOG" id="COG4549">
    <property type="taxonomic scope" value="Bacteria"/>
</dbReference>
<feature type="domain" description="YncI copper-binding" evidence="2">
    <location>
        <begin position="32"/>
        <end position="135"/>
    </location>
</feature>